<dbReference type="CDD" id="cd11715">
    <property type="entry name" value="THUMP_AdoMetMT"/>
    <property type="match status" value="1"/>
</dbReference>
<dbReference type="RefSeq" id="WP_106607460.1">
    <property type="nucleotide sequence ID" value="NZ_PYGJ01000002.1"/>
</dbReference>
<dbReference type="InterPro" id="IPR054170">
    <property type="entry name" value="RlmL_1st"/>
</dbReference>
<evidence type="ECO:0000313" key="5">
    <source>
        <dbReference type="EMBL" id="PSL21277.1"/>
    </source>
</evidence>
<comment type="caution">
    <text evidence="5">The sequence shown here is derived from an EMBL/GenBank/DDBJ whole genome shotgun (WGS) entry which is preliminary data.</text>
</comment>
<keyword evidence="1 5" id="KW-0489">Methyltransferase</keyword>
<dbReference type="PANTHER" id="PTHR47313">
    <property type="entry name" value="RIBOSOMAL RNA LARGE SUBUNIT METHYLTRANSFERASE K/L"/>
    <property type="match status" value="1"/>
</dbReference>
<dbReference type="SUPFAM" id="SSF53335">
    <property type="entry name" value="S-adenosyl-L-methionine-dependent methyltransferases"/>
    <property type="match status" value="1"/>
</dbReference>
<dbReference type="InterPro" id="IPR029063">
    <property type="entry name" value="SAM-dependent_MTases_sf"/>
</dbReference>
<feature type="domain" description="Ribosomal RNA large subunit methyltransferase K/L-like methyltransferase" evidence="3">
    <location>
        <begin position="157"/>
        <end position="340"/>
    </location>
</feature>
<dbReference type="Gene3D" id="3.40.50.150">
    <property type="entry name" value="Vaccinia Virus protein VP39"/>
    <property type="match status" value="1"/>
</dbReference>
<protein>
    <submittedName>
        <fullName evidence="5">Putative N6-adenine-specific DNA methylase</fullName>
    </submittedName>
</protein>
<sequence length="368" mass="39701">MKKFEIFLITSPGLEKALVEEVREAGFAKPKMMPGGVRFRGNWHDVWRANLELRGAVKVLARIGSFSAMSLGALEKRARDFDWGQFLRRDIPVKVEVTTQKSKIYHQGAAAERIEKILREDVGMAIDPDAAVVLKARIDDNLVTLSIDTSGESLHKRGHKAAVAKAPMRETMAALFLRQMGFDGSQTVFDPMCGSGTFVIEAAEIAAGLRPGRSRTFAFEHLATFDADVWATMRQVSALTAPACQFFGADRDAGAVTSSRANATRAGVADFTDFSQGKAEEIAPPTAAPGIVIVNPPYGSRISNKGHLYGLHSGLGMALKARFSGWRVGIVTTEAGLARATGLPLLEPGPSVSHGGLRVRLFQTDPLP</sequence>
<dbReference type="OrthoDB" id="9809404at2"/>
<dbReference type="InterPro" id="IPR053943">
    <property type="entry name" value="RlmKL-like_Mtase_CS"/>
</dbReference>
<dbReference type="PANTHER" id="PTHR47313:SF1">
    <property type="entry name" value="RIBOSOMAL RNA LARGE SUBUNIT METHYLTRANSFERASE K_L"/>
    <property type="match status" value="1"/>
</dbReference>
<dbReference type="Pfam" id="PF22020">
    <property type="entry name" value="RlmL_1st"/>
    <property type="match status" value="1"/>
</dbReference>
<organism evidence="5 6">
    <name type="scientific">Shimia abyssi</name>
    <dbReference type="NCBI Taxonomy" id="1662395"/>
    <lineage>
        <taxon>Bacteria</taxon>
        <taxon>Pseudomonadati</taxon>
        <taxon>Pseudomonadota</taxon>
        <taxon>Alphaproteobacteria</taxon>
        <taxon>Rhodobacterales</taxon>
        <taxon>Roseobacteraceae</taxon>
    </lineage>
</organism>
<proteinExistence type="predicted"/>
<dbReference type="Gene3D" id="3.30.2130.30">
    <property type="match status" value="1"/>
</dbReference>
<evidence type="ECO:0000313" key="6">
    <source>
        <dbReference type="Proteomes" id="UP000240418"/>
    </source>
</evidence>
<evidence type="ECO:0000259" key="3">
    <source>
        <dbReference type="Pfam" id="PF01170"/>
    </source>
</evidence>
<dbReference type="PRINTS" id="PR00507">
    <property type="entry name" value="N12N6MTFRASE"/>
</dbReference>
<dbReference type="PROSITE" id="PS01261">
    <property type="entry name" value="UPF0020"/>
    <property type="match status" value="1"/>
</dbReference>
<dbReference type="GO" id="GO:0008990">
    <property type="term" value="F:rRNA (guanine-N2-)-methyltransferase activity"/>
    <property type="evidence" value="ECO:0007669"/>
    <property type="project" value="TreeGrafter"/>
</dbReference>
<dbReference type="Proteomes" id="UP000240418">
    <property type="component" value="Unassembled WGS sequence"/>
</dbReference>
<accession>A0A2P8FHU7</accession>
<evidence type="ECO:0000256" key="1">
    <source>
        <dbReference type="ARBA" id="ARBA00022603"/>
    </source>
</evidence>
<dbReference type="AlphaFoldDB" id="A0A2P8FHU7"/>
<dbReference type="InterPro" id="IPR000241">
    <property type="entry name" value="RlmKL-like_Mtase"/>
</dbReference>
<evidence type="ECO:0000259" key="4">
    <source>
        <dbReference type="Pfam" id="PF22020"/>
    </source>
</evidence>
<name>A0A2P8FHU7_9RHOB</name>
<keyword evidence="6" id="KW-1185">Reference proteome</keyword>
<evidence type="ECO:0000256" key="2">
    <source>
        <dbReference type="ARBA" id="ARBA00022679"/>
    </source>
</evidence>
<dbReference type="GO" id="GO:0070043">
    <property type="term" value="F:rRNA (guanine-N7-)-methyltransferase activity"/>
    <property type="evidence" value="ECO:0007669"/>
    <property type="project" value="TreeGrafter"/>
</dbReference>
<dbReference type="Pfam" id="PF01170">
    <property type="entry name" value="UPF0020"/>
    <property type="match status" value="1"/>
</dbReference>
<keyword evidence="2" id="KW-0808">Transferase</keyword>
<reference evidence="5 6" key="1">
    <citation type="submission" date="2018-03" db="EMBL/GenBank/DDBJ databases">
        <title>Genomic Encyclopedia of Archaeal and Bacterial Type Strains, Phase II (KMG-II): from individual species to whole genera.</title>
        <authorList>
            <person name="Goeker M."/>
        </authorList>
    </citation>
    <scope>NUCLEOTIDE SEQUENCE [LARGE SCALE GENOMIC DNA]</scope>
    <source>
        <strain evidence="5 6">DSM 100673</strain>
    </source>
</reference>
<feature type="domain" description="RlmL ferredoxin-like" evidence="4">
    <location>
        <begin position="5"/>
        <end position="60"/>
    </location>
</feature>
<gene>
    <name evidence="5" type="ORF">CLV88_102397</name>
</gene>
<dbReference type="EMBL" id="PYGJ01000002">
    <property type="protein sequence ID" value="PSL21277.1"/>
    <property type="molecule type" value="Genomic_DNA"/>
</dbReference>